<reference evidence="2" key="1">
    <citation type="submission" date="2019-12" db="EMBL/GenBank/DDBJ databases">
        <authorList>
            <person name="Scholz U."/>
            <person name="Mascher M."/>
            <person name="Fiebig A."/>
        </authorList>
    </citation>
    <scope>NUCLEOTIDE SEQUENCE</scope>
</reference>
<accession>A0A7I8IW42</accession>
<feature type="compositionally biased region" description="Polar residues" evidence="1">
    <location>
        <begin position="26"/>
        <end position="44"/>
    </location>
</feature>
<evidence type="ECO:0000313" key="3">
    <source>
        <dbReference type="EMBL" id="CAA7398584.1"/>
    </source>
</evidence>
<feature type="region of interest" description="Disordered" evidence="1">
    <location>
        <begin position="1"/>
        <end position="46"/>
    </location>
</feature>
<dbReference type="EMBL" id="LR746269">
    <property type="protein sequence ID" value="CAA7398584.1"/>
    <property type="molecule type" value="Genomic_DNA"/>
</dbReference>
<proteinExistence type="predicted"/>
<name>A0A7I8IW42_SPIIN</name>
<evidence type="ECO:0000313" key="4">
    <source>
        <dbReference type="Proteomes" id="UP000663760"/>
    </source>
</evidence>
<keyword evidence="4" id="KW-1185">Reference proteome</keyword>
<protein>
    <submittedName>
        <fullName evidence="2">Uncharacterized protein</fullName>
    </submittedName>
</protein>
<sequence>MLASEFSATGWTSSASSAKSGLNLSRNGSRQVVPSGQITTSPRRSSAAIMALSSSLILLSMTVLIGESIWERAETP</sequence>
<feature type="compositionally biased region" description="Low complexity" evidence="1">
    <location>
        <begin position="7"/>
        <end position="25"/>
    </location>
</feature>
<evidence type="ECO:0000313" key="2">
    <source>
        <dbReference type="EMBL" id="CAA2622553.1"/>
    </source>
</evidence>
<gene>
    <name evidence="2" type="ORF">SI7747_06008591</name>
    <name evidence="3" type="ORF">SI8410_06009249</name>
</gene>
<evidence type="ECO:0000256" key="1">
    <source>
        <dbReference type="SAM" id="MobiDB-lite"/>
    </source>
</evidence>
<organism evidence="2">
    <name type="scientific">Spirodela intermedia</name>
    <name type="common">Intermediate duckweed</name>
    <dbReference type="NCBI Taxonomy" id="51605"/>
    <lineage>
        <taxon>Eukaryota</taxon>
        <taxon>Viridiplantae</taxon>
        <taxon>Streptophyta</taxon>
        <taxon>Embryophyta</taxon>
        <taxon>Tracheophyta</taxon>
        <taxon>Spermatophyta</taxon>
        <taxon>Magnoliopsida</taxon>
        <taxon>Liliopsida</taxon>
        <taxon>Araceae</taxon>
        <taxon>Lemnoideae</taxon>
        <taxon>Spirodela</taxon>
    </lineage>
</organism>
<dbReference type="Proteomes" id="UP000663760">
    <property type="component" value="Chromosome 6"/>
</dbReference>
<dbReference type="EMBL" id="LR743593">
    <property type="protein sequence ID" value="CAA2622553.1"/>
    <property type="molecule type" value="Genomic_DNA"/>
</dbReference>
<dbReference type="AlphaFoldDB" id="A0A7I8IW42"/>